<gene>
    <name evidence="1" type="ORF">B0H65DRAFT_443212</name>
</gene>
<protein>
    <submittedName>
        <fullName evidence="1">Uncharacterized protein</fullName>
    </submittedName>
</protein>
<proteinExistence type="predicted"/>
<name>A0AAE0MQT6_9PEZI</name>
<evidence type="ECO:0000313" key="1">
    <source>
        <dbReference type="EMBL" id="KAK3342371.1"/>
    </source>
</evidence>
<reference evidence="1" key="1">
    <citation type="journal article" date="2023" name="Mol. Phylogenet. Evol.">
        <title>Genome-scale phylogeny and comparative genomics of the fungal order Sordariales.</title>
        <authorList>
            <person name="Hensen N."/>
            <person name="Bonometti L."/>
            <person name="Westerberg I."/>
            <person name="Brannstrom I.O."/>
            <person name="Guillou S."/>
            <person name="Cros-Aarteil S."/>
            <person name="Calhoun S."/>
            <person name="Haridas S."/>
            <person name="Kuo A."/>
            <person name="Mondo S."/>
            <person name="Pangilinan J."/>
            <person name="Riley R."/>
            <person name="LaButti K."/>
            <person name="Andreopoulos B."/>
            <person name="Lipzen A."/>
            <person name="Chen C."/>
            <person name="Yan M."/>
            <person name="Daum C."/>
            <person name="Ng V."/>
            <person name="Clum A."/>
            <person name="Steindorff A."/>
            <person name="Ohm R.A."/>
            <person name="Martin F."/>
            <person name="Silar P."/>
            <person name="Natvig D.O."/>
            <person name="Lalanne C."/>
            <person name="Gautier V."/>
            <person name="Ament-Velasquez S.L."/>
            <person name="Kruys A."/>
            <person name="Hutchinson M.I."/>
            <person name="Powell A.J."/>
            <person name="Barry K."/>
            <person name="Miller A.N."/>
            <person name="Grigoriev I.V."/>
            <person name="Debuchy R."/>
            <person name="Gladieux P."/>
            <person name="Hiltunen Thoren M."/>
            <person name="Johannesson H."/>
        </authorList>
    </citation>
    <scope>NUCLEOTIDE SEQUENCE</scope>
    <source>
        <strain evidence="1">CBS 560.94</strain>
    </source>
</reference>
<evidence type="ECO:0000313" key="2">
    <source>
        <dbReference type="Proteomes" id="UP001278500"/>
    </source>
</evidence>
<dbReference type="RefSeq" id="XP_062680164.1">
    <property type="nucleotide sequence ID" value="XM_062825620.1"/>
</dbReference>
<dbReference type="AlphaFoldDB" id="A0AAE0MQT6"/>
<comment type="caution">
    <text evidence="1">The sequence shown here is derived from an EMBL/GenBank/DDBJ whole genome shotgun (WGS) entry which is preliminary data.</text>
</comment>
<accession>A0AAE0MQT6</accession>
<organism evidence="1 2">
    <name type="scientific">Neurospora tetraspora</name>
    <dbReference type="NCBI Taxonomy" id="94610"/>
    <lineage>
        <taxon>Eukaryota</taxon>
        <taxon>Fungi</taxon>
        <taxon>Dikarya</taxon>
        <taxon>Ascomycota</taxon>
        <taxon>Pezizomycotina</taxon>
        <taxon>Sordariomycetes</taxon>
        <taxon>Sordariomycetidae</taxon>
        <taxon>Sordariales</taxon>
        <taxon>Sordariaceae</taxon>
        <taxon>Neurospora</taxon>
    </lineage>
</organism>
<dbReference type="EMBL" id="JAUEPP010000005">
    <property type="protein sequence ID" value="KAK3342371.1"/>
    <property type="molecule type" value="Genomic_DNA"/>
</dbReference>
<dbReference type="Proteomes" id="UP001278500">
    <property type="component" value="Unassembled WGS sequence"/>
</dbReference>
<sequence>MTASLTESVMDTAEASVAFSCLRYIGGGGCLEFDIVSAKLRPDLPPLKESTANFALVAANSPRTASSFLVNSPILCSQYIADGDRHRDVAFVKIHEPFEGTLNLFKYQNTPIKDTAVLGVVGYPGSSRCRVA</sequence>
<dbReference type="GeneID" id="87862774"/>
<reference evidence="1" key="2">
    <citation type="submission" date="2023-06" db="EMBL/GenBank/DDBJ databases">
        <authorList>
            <consortium name="Lawrence Berkeley National Laboratory"/>
            <person name="Haridas S."/>
            <person name="Hensen N."/>
            <person name="Bonometti L."/>
            <person name="Westerberg I."/>
            <person name="Brannstrom I.O."/>
            <person name="Guillou S."/>
            <person name="Cros-Aarteil S."/>
            <person name="Calhoun S."/>
            <person name="Kuo A."/>
            <person name="Mondo S."/>
            <person name="Pangilinan J."/>
            <person name="Riley R."/>
            <person name="Labutti K."/>
            <person name="Andreopoulos B."/>
            <person name="Lipzen A."/>
            <person name="Chen C."/>
            <person name="Yanf M."/>
            <person name="Daum C."/>
            <person name="Ng V."/>
            <person name="Clum A."/>
            <person name="Steindorff A."/>
            <person name="Ohm R."/>
            <person name="Martin F."/>
            <person name="Silar P."/>
            <person name="Natvig D."/>
            <person name="Lalanne C."/>
            <person name="Gautier V."/>
            <person name="Ament-Velasquez S.L."/>
            <person name="Kruys A."/>
            <person name="Hutchinson M.I."/>
            <person name="Powell A.J."/>
            <person name="Barry K."/>
            <person name="Miller A.N."/>
            <person name="Grigoriev I.V."/>
            <person name="Debuchy R."/>
            <person name="Gladieux P."/>
            <person name="Thoren M.H."/>
            <person name="Johannesson H."/>
        </authorList>
    </citation>
    <scope>NUCLEOTIDE SEQUENCE</scope>
    <source>
        <strain evidence="1">CBS 560.94</strain>
    </source>
</reference>
<keyword evidence="2" id="KW-1185">Reference proteome</keyword>